<evidence type="ECO:0000259" key="2">
    <source>
        <dbReference type="Pfam" id="PF03372"/>
    </source>
</evidence>
<dbReference type="Gene3D" id="3.60.10.10">
    <property type="entry name" value="Endonuclease/exonuclease/phosphatase"/>
    <property type="match status" value="1"/>
</dbReference>
<keyword evidence="3" id="KW-0540">Nuclease</keyword>
<dbReference type="AlphaFoldDB" id="A0A557RHM9"/>
<dbReference type="SUPFAM" id="SSF56219">
    <property type="entry name" value="DNase I-like"/>
    <property type="match status" value="1"/>
</dbReference>
<dbReference type="RefSeq" id="WP_144348175.1">
    <property type="nucleotide sequence ID" value="NZ_VMKP01000003.1"/>
</dbReference>
<dbReference type="EMBL" id="VMKP01000003">
    <property type="protein sequence ID" value="TVO64626.1"/>
    <property type="molecule type" value="Genomic_DNA"/>
</dbReference>
<dbReference type="InterPro" id="IPR047971">
    <property type="entry name" value="ExeM-like"/>
</dbReference>
<evidence type="ECO:0000313" key="4">
    <source>
        <dbReference type="Proteomes" id="UP000316688"/>
    </source>
</evidence>
<comment type="caution">
    <text evidence="3">The sequence shown here is derived from an EMBL/GenBank/DDBJ whole genome shotgun (WGS) entry which is preliminary data.</text>
</comment>
<keyword evidence="3" id="KW-0378">Hydrolase</keyword>
<feature type="domain" description="Endonuclease/exonuclease/phosphatase" evidence="2">
    <location>
        <begin position="288"/>
        <end position="536"/>
    </location>
</feature>
<keyword evidence="4" id="KW-1185">Reference proteome</keyword>
<dbReference type="PANTHER" id="PTHR42834:SF1">
    <property type="entry name" value="ENDONUCLEASE_EXONUCLEASE_PHOSPHATASE FAMILY PROTEIN (AFU_ORTHOLOGUE AFUA_3G09210)"/>
    <property type="match status" value="1"/>
</dbReference>
<organism evidence="3 4">
    <name type="scientific">Spiribacter aquaticus</name>
    <dbReference type="NCBI Taxonomy" id="1935996"/>
    <lineage>
        <taxon>Bacteria</taxon>
        <taxon>Pseudomonadati</taxon>
        <taxon>Pseudomonadota</taxon>
        <taxon>Gammaproteobacteria</taxon>
        <taxon>Chromatiales</taxon>
        <taxon>Ectothiorhodospiraceae</taxon>
        <taxon>Spiribacter</taxon>
    </lineage>
</organism>
<dbReference type="Proteomes" id="UP000316688">
    <property type="component" value="Unassembled WGS sequence"/>
</dbReference>
<proteinExistence type="predicted"/>
<gene>
    <name evidence="3" type="ORF">FPL11_08225</name>
</gene>
<dbReference type="Pfam" id="PF03372">
    <property type="entry name" value="Exo_endo_phos"/>
    <property type="match status" value="1"/>
</dbReference>
<evidence type="ECO:0000256" key="1">
    <source>
        <dbReference type="SAM" id="MobiDB-lite"/>
    </source>
</evidence>
<dbReference type="InterPro" id="IPR005135">
    <property type="entry name" value="Endo/exonuclease/phosphatase"/>
</dbReference>
<feature type="region of interest" description="Disordered" evidence="1">
    <location>
        <begin position="246"/>
        <end position="267"/>
    </location>
</feature>
<dbReference type="PANTHER" id="PTHR42834">
    <property type="entry name" value="ENDONUCLEASE/EXONUCLEASE/PHOSPHATASE FAMILY PROTEIN (AFU_ORTHOLOGUE AFUA_3G09210)"/>
    <property type="match status" value="1"/>
</dbReference>
<dbReference type="NCBIfam" id="NF033681">
    <property type="entry name" value="ExeM_NucH_DNase"/>
    <property type="match status" value="1"/>
</dbReference>
<name>A0A557RHM9_9GAMM</name>
<evidence type="ECO:0000313" key="3">
    <source>
        <dbReference type="EMBL" id="TVO64626.1"/>
    </source>
</evidence>
<dbReference type="GO" id="GO:0004519">
    <property type="term" value="F:endonuclease activity"/>
    <property type="evidence" value="ECO:0007669"/>
    <property type="project" value="UniProtKB-KW"/>
</dbReference>
<dbReference type="InterPro" id="IPR036691">
    <property type="entry name" value="Endo/exonu/phosph_ase_sf"/>
</dbReference>
<sequence>MTTSGDCRRWWLGAGLIGLVLALSSAGVQARPACGATGATPLTAILGLKGEALPAGREVEVQALVSGRFPGDSGLNGFYLVSESSPAGIFVYAPDLATAETPDRQTRLRIRAHTGRYRGRIQLERVVAMSRCGVGTVDPVRLEPGDPTTYARLRDRPVRIDESLSIAEVYNLGRYGSLRLARGGRPFHPNNGVEGGERLDLLLDDGSYRRDPRPVPHTRDGIRRAGDRVERVTGILTRAFGRWRIHPTEPPSFQARNPRPAAPPRRPGLRLVQLNLQNYFTDRRGRGAPTERAFERQRERLRDLVQALDPDLLALHEVENNAVTVDNLVNLLNASTPPADDYRAAVDGRGDAVIRSVVLYRPDRLSRRTADRQAHPAHPRQPIVARFRTPEGAEFRVAAAHFKSRGGCPQRGDVDRGEGCWADRRQAQSRAMIDWLAGRPASDTPLLVLADLNAYPAERAVGAWTTAGYHDLLARHVTPLDRYTYNYRGRAGYLDHALANRGMLARIAAVRVWPINADESAHLAREGRGVWRLSDHDPIIIDLHPPTS</sequence>
<protein>
    <submittedName>
        <fullName evidence="3">ExeM/NucH family extracellular endonuclease</fullName>
    </submittedName>
</protein>
<keyword evidence="3" id="KW-0255">Endonuclease</keyword>
<reference evidence="3 4" key="1">
    <citation type="submission" date="2019-07" db="EMBL/GenBank/DDBJ databases">
        <title>Reclasification of Spiribacter aquaticus.</title>
        <authorList>
            <person name="Leon M.J."/>
            <person name="Sanchez-Porro C."/>
            <person name="Ventosa A."/>
        </authorList>
    </citation>
    <scope>NUCLEOTIDE SEQUENCE [LARGE SCALE GENOMIC DNA]</scope>
    <source>
        <strain evidence="3 4">SP30</strain>
    </source>
</reference>
<accession>A0A557RHM9</accession>